<dbReference type="STRING" id="45351.A7T7G4"/>
<feature type="domain" description="F5/8 type C" evidence="2">
    <location>
        <begin position="163"/>
        <end position="309"/>
    </location>
</feature>
<dbReference type="InterPro" id="IPR003609">
    <property type="entry name" value="Pan_app"/>
</dbReference>
<dbReference type="PANTHER" id="PTHR24543">
    <property type="entry name" value="MULTICOPPER OXIDASE-RELATED"/>
    <property type="match status" value="1"/>
</dbReference>
<dbReference type="PROSITE" id="PS50022">
    <property type="entry name" value="FA58C_3"/>
    <property type="match status" value="1"/>
</dbReference>
<dbReference type="OMA" id="CERESHC"/>
<dbReference type="AlphaFoldDB" id="A7T7G4"/>
<dbReference type="Gene3D" id="2.60.120.260">
    <property type="entry name" value="Galactose-binding domain-like"/>
    <property type="match status" value="1"/>
</dbReference>
<dbReference type="Pfam" id="PF00754">
    <property type="entry name" value="F5_F8_type_C"/>
    <property type="match status" value="1"/>
</dbReference>
<reference evidence="4 5" key="1">
    <citation type="journal article" date="2007" name="Science">
        <title>Sea anemone genome reveals ancestral eumetazoan gene repertoire and genomic organization.</title>
        <authorList>
            <person name="Putnam N.H."/>
            <person name="Srivastava M."/>
            <person name="Hellsten U."/>
            <person name="Dirks B."/>
            <person name="Chapman J."/>
            <person name="Salamov A."/>
            <person name="Terry A."/>
            <person name="Shapiro H."/>
            <person name="Lindquist E."/>
            <person name="Kapitonov V.V."/>
            <person name="Jurka J."/>
            <person name="Genikhovich G."/>
            <person name="Grigoriev I.V."/>
            <person name="Lucas S.M."/>
            <person name="Steele R.E."/>
            <person name="Finnerty J.R."/>
            <person name="Technau U."/>
            <person name="Martindale M.Q."/>
            <person name="Rokhsar D.S."/>
        </authorList>
    </citation>
    <scope>NUCLEOTIDE SEQUENCE [LARGE SCALE GENOMIC DNA]</scope>
    <source>
        <strain evidence="5">CH2 X CH6</strain>
    </source>
</reference>
<dbReference type="SMART" id="SM00231">
    <property type="entry name" value="FA58C"/>
    <property type="match status" value="1"/>
</dbReference>
<dbReference type="Pfam" id="PF00024">
    <property type="entry name" value="PAN_1"/>
    <property type="match status" value="1"/>
</dbReference>
<dbReference type="EMBL" id="DS472052">
    <property type="protein sequence ID" value="EDO28088.1"/>
    <property type="molecule type" value="Genomic_DNA"/>
</dbReference>
<dbReference type="InParanoid" id="A7T7G4"/>
<dbReference type="PhylomeDB" id="A7T7G4"/>
<feature type="chain" id="PRO_5002715486" description="F5/8 type C domain-containing protein" evidence="1">
    <location>
        <begin position="24"/>
        <end position="309"/>
    </location>
</feature>
<evidence type="ECO:0000259" key="2">
    <source>
        <dbReference type="PROSITE" id="PS50022"/>
    </source>
</evidence>
<evidence type="ECO:0000313" key="5">
    <source>
        <dbReference type="Proteomes" id="UP000001593"/>
    </source>
</evidence>
<feature type="signal peptide" evidence="1">
    <location>
        <begin position="1"/>
        <end position="23"/>
    </location>
</feature>
<protein>
    <recommendedName>
        <fullName evidence="6">F5/8 type C domain-containing protein</fullName>
    </recommendedName>
</protein>
<evidence type="ECO:0008006" key="6">
    <source>
        <dbReference type="Google" id="ProtNLM"/>
    </source>
</evidence>
<dbReference type="CDD" id="cd00057">
    <property type="entry name" value="FA58C"/>
    <property type="match status" value="1"/>
</dbReference>
<dbReference type="PROSITE" id="PS50948">
    <property type="entry name" value="PAN"/>
    <property type="match status" value="1"/>
</dbReference>
<dbReference type="Proteomes" id="UP000001593">
    <property type="component" value="Unassembled WGS sequence"/>
</dbReference>
<dbReference type="InterPro" id="IPR008979">
    <property type="entry name" value="Galactose-bd-like_sf"/>
</dbReference>
<accession>A7T7G4</accession>
<organism evidence="4 5">
    <name type="scientific">Nematostella vectensis</name>
    <name type="common">Starlet sea anemone</name>
    <dbReference type="NCBI Taxonomy" id="45351"/>
    <lineage>
        <taxon>Eukaryota</taxon>
        <taxon>Metazoa</taxon>
        <taxon>Cnidaria</taxon>
        <taxon>Anthozoa</taxon>
        <taxon>Hexacorallia</taxon>
        <taxon>Actiniaria</taxon>
        <taxon>Edwardsiidae</taxon>
        <taxon>Nematostella</taxon>
    </lineage>
</organism>
<evidence type="ECO:0000313" key="4">
    <source>
        <dbReference type="EMBL" id="EDO28088.1"/>
    </source>
</evidence>
<name>A7T7G4_NEMVE</name>
<feature type="domain" description="Apple" evidence="3">
    <location>
        <begin position="23"/>
        <end position="99"/>
    </location>
</feature>
<proteinExistence type="predicted"/>
<dbReference type="SUPFAM" id="SSF49785">
    <property type="entry name" value="Galactose-binding domain-like"/>
    <property type="match status" value="1"/>
</dbReference>
<keyword evidence="1" id="KW-0732">Signal</keyword>
<dbReference type="PROSITE" id="PS01286">
    <property type="entry name" value="FA58C_2"/>
    <property type="match status" value="1"/>
</dbReference>
<dbReference type="InterPro" id="IPR000421">
    <property type="entry name" value="FA58C"/>
</dbReference>
<gene>
    <name evidence="4" type="ORF">NEMVEDRAFT_v1g223359</name>
</gene>
<dbReference type="HOGENOM" id="CLU_901088_0_0_1"/>
<dbReference type="PANTHER" id="PTHR24543:SF325">
    <property type="entry name" value="F5_8 TYPE C DOMAIN-CONTAINING PROTEIN"/>
    <property type="match status" value="1"/>
</dbReference>
<evidence type="ECO:0000259" key="3">
    <source>
        <dbReference type="PROSITE" id="PS50948"/>
    </source>
</evidence>
<dbReference type="Gene3D" id="3.50.4.10">
    <property type="entry name" value="Hepatocyte Growth Factor"/>
    <property type="match status" value="1"/>
</dbReference>
<sequence>MTCCHVIGLLASGLLIINIDALCRNVHSITDRTLSGHVIKTLPDKSLENCITACERESHCYSVNYLSITKTCQLNNKTLKWYPGDVVISPGAVHLGSLARDYDPCVDREPACDGTCLAWGGTLETTCLCNHGNTSLCQSSGSGLIALNIRFGVLASDKNKKTCIPSALGMQSGDVLTSQIIVSSNSAQKDWGRLNFENAKAWTPQTDNLRQWFQVTFAPHQKVFTKIATRGGAPFFWWVKRYEINFKVEENRAWVSYNLDGKPVVFQGNRDMSSVAYNKFLRPFKATTIRLLPRLWSGRIALRVELYGC</sequence>
<dbReference type="SUPFAM" id="SSF57414">
    <property type="entry name" value="Hairpin loop containing domain-like"/>
    <property type="match status" value="1"/>
</dbReference>
<keyword evidence="5" id="KW-1185">Reference proteome</keyword>
<evidence type="ECO:0000256" key="1">
    <source>
        <dbReference type="SAM" id="SignalP"/>
    </source>
</evidence>